<dbReference type="Proteomes" id="UP000319976">
    <property type="component" value="Chromosome"/>
</dbReference>
<proteinExistence type="predicted"/>
<keyword evidence="4" id="KW-1185">Reference proteome</keyword>
<keyword evidence="2" id="KW-0812">Transmembrane</keyword>
<keyword evidence="2" id="KW-0472">Membrane</keyword>
<evidence type="ECO:0008006" key="5">
    <source>
        <dbReference type="Google" id="ProtNLM"/>
    </source>
</evidence>
<name>A0A517T862_9PLAN</name>
<sequence length="450" mass="51552">MSHLSSQQRKLIYLGGILILLIPIIAIGKPARRGETGGQVGGGHLANLRQEYDLGETSLGDVDPSSSTMNLVLLGFRGVAANQLWIQAIRHKDRKNWGALASAVNSITLLQPHYVEVWKFQGWNLAYNVSSAWDNVEDRFYWVKDGAKFSQKGCERNQRIPDLEHTVAQIVGQKIGRADEWRQYRKYFLNDPEAESKKDDWNGATADPEINPDGRDNYFVARDHSVIANELELDTPQHIMARSLFRSQPARHLIELAQAYYREGNFGEDAGVAWENAFEAWSQEYGREQFETSIGDVWQEAFDEDVELMAQDNNTSEEAVRVAIGKLQNMTNYRYWRERCQAEADPITVEGRTLIYEGKQAFREGDTELAKEKITAGLERMAIMMDQYQTVAQEDLTIEDILLAIRYLKAIYIDLEGEQLPKDLPLIDVWNRYQGWLDSIEPMFRKEASY</sequence>
<dbReference type="KEGG" id="chya:V22_17950"/>
<dbReference type="AlphaFoldDB" id="A0A517T862"/>
<organism evidence="3 4">
    <name type="scientific">Calycomorphotria hydatis</name>
    <dbReference type="NCBI Taxonomy" id="2528027"/>
    <lineage>
        <taxon>Bacteria</taxon>
        <taxon>Pseudomonadati</taxon>
        <taxon>Planctomycetota</taxon>
        <taxon>Planctomycetia</taxon>
        <taxon>Planctomycetales</taxon>
        <taxon>Planctomycetaceae</taxon>
        <taxon>Calycomorphotria</taxon>
    </lineage>
</organism>
<evidence type="ECO:0000313" key="3">
    <source>
        <dbReference type="EMBL" id="QDT64560.1"/>
    </source>
</evidence>
<dbReference type="RefSeq" id="WP_145261830.1">
    <property type="nucleotide sequence ID" value="NZ_CP036316.1"/>
</dbReference>
<feature type="region of interest" description="Disordered" evidence="1">
    <location>
        <begin position="194"/>
        <end position="215"/>
    </location>
</feature>
<feature type="transmembrane region" description="Helical" evidence="2">
    <location>
        <begin position="12"/>
        <end position="28"/>
    </location>
</feature>
<dbReference type="EMBL" id="CP036316">
    <property type="protein sequence ID" value="QDT64560.1"/>
    <property type="molecule type" value="Genomic_DNA"/>
</dbReference>
<dbReference type="OrthoDB" id="239224at2"/>
<evidence type="ECO:0000256" key="1">
    <source>
        <dbReference type="SAM" id="MobiDB-lite"/>
    </source>
</evidence>
<protein>
    <recommendedName>
        <fullName evidence="5">IRE (Iron responsive element)</fullName>
    </recommendedName>
</protein>
<reference evidence="3 4" key="1">
    <citation type="submission" date="2019-02" db="EMBL/GenBank/DDBJ databases">
        <title>Deep-cultivation of Planctomycetes and their phenomic and genomic characterization uncovers novel biology.</title>
        <authorList>
            <person name="Wiegand S."/>
            <person name="Jogler M."/>
            <person name="Boedeker C."/>
            <person name="Pinto D."/>
            <person name="Vollmers J."/>
            <person name="Rivas-Marin E."/>
            <person name="Kohn T."/>
            <person name="Peeters S.H."/>
            <person name="Heuer A."/>
            <person name="Rast P."/>
            <person name="Oberbeckmann S."/>
            <person name="Bunk B."/>
            <person name="Jeske O."/>
            <person name="Meyerdierks A."/>
            <person name="Storesund J.E."/>
            <person name="Kallscheuer N."/>
            <person name="Luecker S."/>
            <person name="Lage O.M."/>
            <person name="Pohl T."/>
            <person name="Merkel B.J."/>
            <person name="Hornburger P."/>
            <person name="Mueller R.-W."/>
            <person name="Bruemmer F."/>
            <person name="Labrenz M."/>
            <person name="Spormann A.M."/>
            <person name="Op den Camp H."/>
            <person name="Overmann J."/>
            <person name="Amann R."/>
            <person name="Jetten M.S.M."/>
            <person name="Mascher T."/>
            <person name="Medema M.H."/>
            <person name="Devos D.P."/>
            <person name="Kaster A.-K."/>
            <person name="Ovreas L."/>
            <person name="Rohde M."/>
            <person name="Galperin M.Y."/>
            <person name="Jogler C."/>
        </authorList>
    </citation>
    <scope>NUCLEOTIDE SEQUENCE [LARGE SCALE GENOMIC DNA]</scope>
    <source>
        <strain evidence="3 4">V22</strain>
    </source>
</reference>
<gene>
    <name evidence="3" type="ORF">V22_17950</name>
</gene>
<evidence type="ECO:0000313" key="4">
    <source>
        <dbReference type="Proteomes" id="UP000319976"/>
    </source>
</evidence>
<evidence type="ECO:0000256" key="2">
    <source>
        <dbReference type="SAM" id="Phobius"/>
    </source>
</evidence>
<keyword evidence="2" id="KW-1133">Transmembrane helix</keyword>
<accession>A0A517T862</accession>